<dbReference type="InterPro" id="IPR013595">
    <property type="entry name" value="Pept_S33_TAP-like_C"/>
</dbReference>
<dbReference type="PANTHER" id="PTHR43248:SF29">
    <property type="entry name" value="TRIPEPTIDYL AMINOPEPTIDASE"/>
    <property type="match status" value="1"/>
</dbReference>
<feature type="compositionally biased region" description="Low complexity" evidence="4">
    <location>
        <begin position="230"/>
        <end position="249"/>
    </location>
</feature>
<evidence type="ECO:0000313" key="6">
    <source>
        <dbReference type="EMBL" id="VEG74148.1"/>
    </source>
</evidence>
<comment type="similarity">
    <text evidence="1">Belongs to the peptidase S33 family.</text>
</comment>
<dbReference type="PANTHER" id="PTHR43248">
    <property type="entry name" value="2-SUCCINYL-6-HYDROXY-2,4-CYCLOHEXADIENE-1-CARBOXYLATE SYNTHASE"/>
    <property type="match status" value="1"/>
</dbReference>
<dbReference type="InterPro" id="IPR051601">
    <property type="entry name" value="Serine_prot/Carboxylest_S33"/>
</dbReference>
<dbReference type="Pfam" id="PF08386">
    <property type="entry name" value="Abhydrolase_4"/>
    <property type="match status" value="1"/>
</dbReference>
<dbReference type="KEGG" id="asla:NCTC11923_00768"/>
<keyword evidence="6" id="KW-0031">Aminopeptidase</keyword>
<keyword evidence="7" id="KW-1185">Reference proteome</keyword>
<evidence type="ECO:0000256" key="4">
    <source>
        <dbReference type="SAM" id="MobiDB-lite"/>
    </source>
</evidence>
<dbReference type="Proteomes" id="UP000276899">
    <property type="component" value="Chromosome"/>
</dbReference>
<dbReference type="EC" id="3.4.14.-" evidence="6"/>
<keyword evidence="2" id="KW-0732">Signal</keyword>
<reference evidence="6 7" key="1">
    <citation type="submission" date="2018-12" db="EMBL/GenBank/DDBJ databases">
        <authorList>
            <consortium name="Pathogen Informatics"/>
        </authorList>
    </citation>
    <scope>NUCLEOTIDE SEQUENCE [LARGE SCALE GENOMIC DNA]</scope>
    <source>
        <strain evidence="6 7">NCTC11923</strain>
    </source>
</reference>
<dbReference type="InterPro" id="IPR029058">
    <property type="entry name" value="AB_hydrolase_fold"/>
</dbReference>
<protein>
    <submittedName>
        <fullName evidence="6">Tripeptidyl aminopeptidase</fullName>
        <ecNumber evidence="6">3.4.14.-</ecNumber>
    </submittedName>
</protein>
<gene>
    <name evidence="6" type="primary">tap_1</name>
    <name evidence="6" type="ORF">NCTC11923_00768</name>
</gene>
<evidence type="ECO:0000256" key="2">
    <source>
        <dbReference type="ARBA" id="ARBA00022729"/>
    </source>
</evidence>
<evidence type="ECO:0000256" key="3">
    <source>
        <dbReference type="ARBA" id="ARBA00022801"/>
    </source>
</evidence>
<keyword evidence="6" id="KW-0645">Protease</keyword>
<dbReference type="Gene3D" id="3.40.50.1820">
    <property type="entry name" value="alpha/beta hydrolase"/>
    <property type="match status" value="1"/>
</dbReference>
<dbReference type="AlphaFoldDB" id="A0A448KB33"/>
<name>A0A448KB33_9ACTO</name>
<evidence type="ECO:0000256" key="1">
    <source>
        <dbReference type="ARBA" id="ARBA00010088"/>
    </source>
</evidence>
<proteinExistence type="inferred from homology"/>
<keyword evidence="3 6" id="KW-0378">Hydrolase</keyword>
<organism evidence="6 7">
    <name type="scientific">Actinomyces slackii</name>
    <dbReference type="NCBI Taxonomy" id="52774"/>
    <lineage>
        <taxon>Bacteria</taxon>
        <taxon>Bacillati</taxon>
        <taxon>Actinomycetota</taxon>
        <taxon>Actinomycetes</taxon>
        <taxon>Actinomycetales</taxon>
        <taxon>Actinomycetaceae</taxon>
        <taxon>Actinomyces</taxon>
    </lineage>
</organism>
<accession>A0A448KB33</accession>
<evidence type="ECO:0000313" key="7">
    <source>
        <dbReference type="Proteomes" id="UP000276899"/>
    </source>
</evidence>
<dbReference type="EMBL" id="LR134363">
    <property type="protein sequence ID" value="VEG74148.1"/>
    <property type="molecule type" value="Genomic_DNA"/>
</dbReference>
<feature type="domain" description="Peptidase S33 tripeptidyl aminopeptidase-like C-terminal" evidence="5">
    <location>
        <begin position="495"/>
        <end position="599"/>
    </location>
</feature>
<sequence length="601" mass="63474">MCGDWRYAVVTVYSVYVRAMMVRSHRWDAAIPAAIPIKEINVRPPRMSWSRRRRTAANPSMSASRGRRIAATALLACAALALGPTTALAAEGKERHPHDEATVPAGLESYYGQALEWYPCTAGDGIAAEKGTGLLCATALVPLDYDDPEGESIEIAMKKHPATDKDKRQGALFFNPGGPGFSGIDGFIPAVAQGAVVSTEVAQAYDIIGFDPRGVGSSTPIQCGPKGQDDPSGSTGSTDGTGSAQGSDSVNPSLDPGAAKDQAAQPQSPEEYLKAVVGQGAQLREQCEKHTRPVGLLDNVDAESVARDMDIMRALVGEHDLDFLGISYGTYLGAAYAELFPENTGRLVLDSAMDPTVTHARFRKEQSEAMNAALAAYLESCVATEGCPFTGTGEEAGQQFADFIKQANETPIPTDDPNRAVTGDEIQSFVVRSLYYPSVVWPQVTEVLAQAKNANNATAVAKALEAAGPATVSEAGIAIHCMDRPVEGNMTSWVADPQANEMDALCQGWGHTRQEPALEIDGKSAAPIVVVGITGDPATPYHWSEAMANELDSAELVTVESSGHGAYANLLHGNAGICVDKAVDTYLLTGEMPSDDLVCTL</sequence>
<dbReference type="STRING" id="1278298.GCA_000428685_00289"/>
<evidence type="ECO:0000259" key="5">
    <source>
        <dbReference type="Pfam" id="PF08386"/>
    </source>
</evidence>
<dbReference type="SUPFAM" id="SSF53474">
    <property type="entry name" value="alpha/beta-Hydrolases"/>
    <property type="match status" value="1"/>
</dbReference>
<dbReference type="GO" id="GO:0004177">
    <property type="term" value="F:aminopeptidase activity"/>
    <property type="evidence" value="ECO:0007669"/>
    <property type="project" value="UniProtKB-KW"/>
</dbReference>
<feature type="region of interest" description="Disordered" evidence="4">
    <location>
        <begin position="216"/>
        <end position="271"/>
    </location>
</feature>